<dbReference type="Gene3D" id="3.90.226.10">
    <property type="entry name" value="2-enoyl-CoA Hydratase, Chain A, domain 1"/>
    <property type="match status" value="1"/>
</dbReference>
<evidence type="ECO:0000256" key="3">
    <source>
        <dbReference type="ARBA" id="ARBA00022670"/>
    </source>
</evidence>
<comment type="similarity">
    <text evidence="1 6">Belongs to the peptidase S14 family.</text>
</comment>
<dbReference type="Pfam" id="PF00574">
    <property type="entry name" value="CLP_protease"/>
    <property type="match status" value="1"/>
</dbReference>
<evidence type="ECO:0000256" key="6">
    <source>
        <dbReference type="RuleBase" id="RU003567"/>
    </source>
</evidence>
<protein>
    <recommendedName>
        <fullName evidence="6">ATP-dependent Clp protease proteolytic subunit</fullName>
    </recommendedName>
</protein>
<dbReference type="PRINTS" id="PR00127">
    <property type="entry name" value="CLPPROTEASEP"/>
</dbReference>
<comment type="caution">
    <text evidence="7">The sequence shown here is derived from an EMBL/GenBank/DDBJ whole genome shotgun (WGS) entry which is preliminary data.</text>
</comment>
<organism evidence="7 8">
    <name type="scientific">Candidatus Azambacteria bacterium RIFCSPHIGHO2_01_46_10</name>
    <dbReference type="NCBI Taxonomy" id="1797293"/>
    <lineage>
        <taxon>Bacteria</taxon>
        <taxon>Candidatus Azamiibacteriota</taxon>
    </lineage>
</organism>
<sequence length="193" mass="21628">MNDKPQKRTKCDGEKISADSIVRADLEARMICIFGEITPAVHLAMIDCLNRLSESDTDVTVYINSQGGNLTSALAIYDMFTSGRYPFKITTVATGQAFSAALIILQGGHERKMFRHAKLLLHRPRFTFSGSDSLDRGDLKYEDEMLQEFEKEICELLTEKTGKKIAAIYKDMATEKIFTAKEAIDYGLADEII</sequence>
<evidence type="ECO:0000313" key="7">
    <source>
        <dbReference type="EMBL" id="OGD35612.1"/>
    </source>
</evidence>
<evidence type="ECO:0000256" key="1">
    <source>
        <dbReference type="ARBA" id="ARBA00007039"/>
    </source>
</evidence>
<dbReference type="EMBL" id="MEYJ01000029">
    <property type="protein sequence ID" value="OGD35612.1"/>
    <property type="molecule type" value="Genomic_DNA"/>
</dbReference>
<keyword evidence="2" id="KW-0963">Cytoplasm</keyword>
<dbReference type="CDD" id="cd07017">
    <property type="entry name" value="S14_ClpP_2"/>
    <property type="match status" value="1"/>
</dbReference>
<dbReference type="GO" id="GO:0009368">
    <property type="term" value="C:endopeptidase Clp complex"/>
    <property type="evidence" value="ECO:0007669"/>
    <property type="project" value="TreeGrafter"/>
</dbReference>
<dbReference type="GO" id="GO:0004176">
    <property type="term" value="F:ATP-dependent peptidase activity"/>
    <property type="evidence" value="ECO:0007669"/>
    <property type="project" value="InterPro"/>
</dbReference>
<dbReference type="InterPro" id="IPR001907">
    <property type="entry name" value="ClpP"/>
</dbReference>
<dbReference type="InterPro" id="IPR023562">
    <property type="entry name" value="ClpP/TepA"/>
</dbReference>
<evidence type="ECO:0000256" key="4">
    <source>
        <dbReference type="ARBA" id="ARBA00022801"/>
    </source>
</evidence>
<dbReference type="PANTHER" id="PTHR10381:SF70">
    <property type="entry name" value="ATP-DEPENDENT CLP PROTEASE PROTEOLYTIC SUBUNIT"/>
    <property type="match status" value="1"/>
</dbReference>
<gene>
    <name evidence="7" type="ORF">A2W39_02795</name>
</gene>
<dbReference type="GO" id="GO:0006515">
    <property type="term" value="P:protein quality control for misfolded or incompletely synthesized proteins"/>
    <property type="evidence" value="ECO:0007669"/>
    <property type="project" value="TreeGrafter"/>
</dbReference>
<dbReference type="PANTHER" id="PTHR10381">
    <property type="entry name" value="ATP-DEPENDENT CLP PROTEASE PROTEOLYTIC SUBUNIT"/>
    <property type="match status" value="1"/>
</dbReference>
<evidence type="ECO:0000256" key="5">
    <source>
        <dbReference type="ARBA" id="ARBA00022825"/>
    </source>
</evidence>
<name>A0A1F5BYB1_9BACT</name>
<dbReference type="GO" id="GO:0004252">
    <property type="term" value="F:serine-type endopeptidase activity"/>
    <property type="evidence" value="ECO:0007669"/>
    <property type="project" value="InterPro"/>
</dbReference>
<reference evidence="7 8" key="1">
    <citation type="journal article" date="2016" name="Nat. Commun.">
        <title>Thousands of microbial genomes shed light on interconnected biogeochemical processes in an aquifer system.</title>
        <authorList>
            <person name="Anantharaman K."/>
            <person name="Brown C.T."/>
            <person name="Hug L.A."/>
            <person name="Sharon I."/>
            <person name="Castelle C.J."/>
            <person name="Probst A.J."/>
            <person name="Thomas B.C."/>
            <person name="Singh A."/>
            <person name="Wilkins M.J."/>
            <person name="Karaoz U."/>
            <person name="Brodie E.L."/>
            <person name="Williams K.H."/>
            <person name="Hubbard S.S."/>
            <person name="Banfield J.F."/>
        </authorList>
    </citation>
    <scope>NUCLEOTIDE SEQUENCE [LARGE SCALE GENOMIC DNA]</scope>
</reference>
<keyword evidence="3" id="KW-0645">Protease</keyword>
<keyword evidence="5" id="KW-0720">Serine protease</keyword>
<dbReference type="AlphaFoldDB" id="A0A1F5BYB1"/>
<dbReference type="InterPro" id="IPR029045">
    <property type="entry name" value="ClpP/crotonase-like_dom_sf"/>
</dbReference>
<dbReference type="SUPFAM" id="SSF52096">
    <property type="entry name" value="ClpP/crotonase"/>
    <property type="match status" value="1"/>
</dbReference>
<dbReference type="Proteomes" id="UP000178395">
    <property type="component" value="Unassembled WGS sequence"/>
</dbReference>
<accession>A0A1F5BYB1</accession>
<dbReference type="GO" id="GO:0051117">
    <property type="term" value="F:ATPase binding"/>
    <property type="evidence" value="ECO:0007669"/>
    <property type="project" value="TreeGrafter"/>
</dbReference>
<keyword evidence="4" id="KW-0378">Hydrolase</keyword>
<proteinExistence type="inferred from homology"/>
<evidence type="ECO:0000256" key="2">
    <source>
        <dbReference type="ARBA" id="ARBA00022490"/>
    </source>
</evidence>
<evidence type="ECO:0000313" key="8">
    <source>
        <dbReference type="Proteomes" id="UP000178395"/>
    </source>
</evidence>